<gene>
    <name evidence="1" type="ORF">JOB18_010776</name>
</gene>
<comment type="caution">
    <text evidence="1">The sequence shown here is derived from an EMBL/GenBank/DDBJ whole genome shotgun (WGS) entry which is preliminary data.</text>
</comment>
<dbReference type="AlphaFoldDB" id="A0AAV6QVN3"/>
<dbReference type="EMBL" id="JAGKHQ010000015">
    <property type="protein sequence ID" value="KAG7496032.1"/>
    <property type="molecule type" value="Genomic_DNA"/>
</dbReference>
<organism evidence="1 2">
    <name type="scientific">Solea senegalensis</name>
    <name type="common">Senegalese sole</name>
    <dbReference type="NCBI Taxonomy" id="28829"/>
    <lineage>
        <taxon>Eukaryota</taxon>
        <taxon>Metazoa</taxon>
        <taxon>Chordata</taxon>
        <taxon>Craniata</taxon>
        <taxon>Vertebrata</taxon>
        <taxon>Euteleostomi</taxon>
        <taxon>Actinopterygii</taxon>
        <taxon>Neopterygii</taxon>
        <taxon>Teleostei</taxon>
        <taxon>Neoteleostei</taxon>
        <taxon>Acanthomorphata</taxon>
        <taxon>Carangaria</taxon>
        <taxon>Pleuronectiformes</taxon>
        <taxon>Pleuronectoidei</taxon>
        <taxon>Soleidae</taxon>
        <taxon>Solea</taxon>
    </lineage>
</organism>
<proteinExistence type="predicted"/>
<dbReference type="Proteomes" id="UP000693946">
    <property type="component" value="Linkage Group LG3"/>
</dbReference>
<evidence type="ECO:0000313" key="2">
    <source>
        <dbReference type="Proteomes" id="UP000693946"/>
    </source>
</evidence>
<name>A0AAV6QVN3_SOLSE</name>
<protein>
    <submittedName>
        <fullName evidence="1">Uncharacterized protein</fullName>
    </submittedName>
</protein>
<evidence type="ECO:0000313" key="1">
    <source>
        <dbReference type="EMBL" id="KAG7496032.1"/>
    </source>
</evidence>
<keyword evidence="2" id="KW-1185">Reference proteome</keyword>
<accession>A0AAV6QVN3</accession>
<reference evidence="1 2" key="1">
    <citation type="journal article" date="2021" name="Sci. Rep.">
        <title>Chromosome anchoring in Senegalese sole (Solea senegalensis) reveals sex-associated markers and genome rearrangements in flatfish.</title>
        <authorList>
            <person name="Guerrero-Cozar I."/>
            <person name="Gomez-Garrido J."/>
            <person name="Berbel C."/>
            <person name="Martinez-Blanch J.F."/>
            <person name="Alioto T."/>
            <person name="Claros M.G."/>
            <person name="Gagnaire P.A."/>
            <person name="Manchado M."/>
        </authorList>
    </citation>
    <scope>NUCLEOTIDE SEQUENCE [LARGE SCALE GENOMIC DNA]</scope>
    <source>
        <strain evidence="1">Sse05_10M</strain>
    </source>
</reference>
<sequence length="197" mass="21653">MSTALIVFPASGSGFHVWQQDDPGGLHEEVVPVVFLIVILSLRACVPLPLIDIWPRSPTCKPPLRLRARAFHVPFMCPLGRGESEAKVEAPACIGKAEENTPGRCGTPSLPGRGPRGDQCRRFDVVFESPASPTVLYQLSLPGNMSGPYLRGERKRKQREHLQTFADRLESKGNCKILNANKAVTRRESDAKPQTDS</sequence>